<name>A0ABP8VGN7_9PSEU</name>
<keyword evidence="3" id="KW-1185">Reference proteome</keyword>
<dbReference type="EMBL" id="BAABIB010000128">
    <property type="protein sequence ID" value="GAA4662837.1"/>
    <property type="molecule type" value="Genomic_DNA"/>
</dbReference>
<organism evidence="2 3">
    <name type="scientific">Amycolatopsis dongchuanensis</name>
    <dbReference type="NCBI Taxonomy" id="1070866"/>
    <lineage>
        <taxon>Bacteria</taxon>
        <taxon>Bacillati</taxon>
        <taxon>Actinomycetota</taxon>
        <taxon>Actinomycetes</taxon>
        <taxon>Pseudonocardiales</taxon>
        <taxon>Pseudonocardiaceae</taxon>
        <taxon>Amycolatopsis</taxon>
    </lineage>
</organism>
<evidence type="ECO:0000256" key="1">
    <source>
        <dbReference type="SAM" id="MobiDB-lite"/>
    </source>
</evidence>
<proteinExistence type="predicted"/>
<comment type="caution">
    <text evidence="2">The sequence shown here is derived from an EMBL/GenBank/DDBJ whole genome shotgun (WGS) entry which is preliminary data.</text>
</comment>
<dbReference type="Proteomes" id="UP001500192">
    <property type="component" value="Unassembled WGS sequence"/>
</dbReference>
<protein>
    <submittedName>
        <fullName evidence="2">Uncharacterized protein</fullName>
    </submittedName>
</protein>
<reference evidence="3" key="1">
    <citation type="journal article" date="2019" name="Int. J. Syst. Evol. Microbiol.">
        <title>The Global Catalogue of Microorganisms (GCM) 10K type strain sequencing project: providing services to taxonomists for standard genome sequencing and annotation.</title>
        <authorList>
            <consortium name="The Broad Institute Genomics Platform"/>
            <consortium name="The Broad Institute Genome Sequencing Center for Infectious Disease"/>
            <person name="Wu L."/>
            <person name="Ma J."/>
        </authorList>
    </citation>
    <scope>NUCLEOTIDE SEQUENCE [LARGE SCALE GENOMIC DNA]</scope>
    <source>
        <strain evidence="3">JCM 18054</strain>
    </source>
</reference>
<feature type="region of interest" description="Disordered" evidence="1">
    <location>
        <begin position="31"/>
        <end position="76"/>
    </location>
</feature>
<evidence type="ECO:0000313" key="2">
    <source>
        <dbReference type="EMBL" id="GAA4662837.1"/>
    </source>
</evidence>
<evidence type="ECO:0000313" key="3">
    <source>
        <dbReference type="Proteomes" id="UP001500192"/>
    </source>
</evidence>
<accession>A0ABP8VGN7</accession>
<gene>
    <name evidence="2" type="ORF">GCM10023214_64210</name>
</gene>
<sequence>MDGLTGPSECTSPGRGLAAVMSISSLSWGVSFHPSGRYPGPGRSVKPPAAHADRPDTLDETVPQALESVESARQHD</sequence>